<proteinExistence type="predicted"/>
<evidence type="ECO:0000259" key="1">
    <source>
        <dbReference type="PROSITE" id="PS50280"/>
    </source>
</evidence>
<organism evidence="2 3">
    <name type="scientific">Mytilus coruscus</name>
    <name type="common">Sea mussel</name>
    <dbReference type="NCBI Taxonomy" id="42192"/>
    <lineage>
        <taxon>Eukaryota</taxon>
        <taxon>Metazoa</taxon>
        <taxon>Spiralia</taxon>
        <taxon>Lophotrochozoa</taxon>
        <taxon>Mollusca</taxon>
        <taxon>Bivalvia</taxon>
        <taxon>Autobranchia</taxon>
        <taxon>Pteriomorphia</taxon>
        <taxon>Mytilida</taxon>
        <taxon>Mytiloidea</taxon>
        <taxon>Mytilidae</taxon>
        <taxon>Mytilinae</taxon>
        <taxon>Mytilus</taxon>
    </lineage>
</organism>
<protein>
    <recommendedName>
        <fullName evidence="1">SET domain-containing protein</fullName>
    </recommendedName>
</protein>
<dbReference type="InterPro" id="IPR046341">
    <property type="entry name" value="SET_dom_sf"/>
</dbReference>
<dbReference type="EMBL" id="CACVKT020010007">
    <property type="protein sequence ID" value="CAC5424340.1"/>
    <property type="molecule type" value="Genomic_DNA"/>
</dbReference>
<dbReference type="OrthoDB" id="10599258at2759"/>
<dbReference type="AlphaFoldDB" id="A0A6J8EV52"/>
<dbReference type="PROSITE" id="PS50280">
    <property type="entry name" value="SET"/>
    <property type="match status" value="1"/>
</dbReference>
<reference evidence="2 3" key="1">
    <citation type="submission" date="2020-06" db="EMBL/GenBank/DDBJ databases">
        <authorList>
            <person name="Li R."/>
            <person name="Bekaert M."/>
        </authorList>
    </citation>
    <scope>NUCLEOTIDE SEQUENCE [LARGE SCALE GENOMIC DNA]</scope>
    <source>
        <strain evidence="3">wild</strain>
    </source>
</reference>
<dbReference type="Gene3D" id="2.170.270.10">
    <property type="entry name" value="SET domain"/>
    <property type="match status" value="1"/>
</dbReference>
<name>A0A6J8EV52_MYTCO</name>
<accession>A0A6J8EV52</accession>
<dbReference type="Pfam" id="PF00856">
    <property type="entry name" value="SET"/>
    <property type="match status" value="1"/>
</dbReference>
<feature type="domain" description="SET" evidence="1">
    <location>
        <begin position="125"/>
        <end position="261"/>
    </location>
</feature>
<dbReference type="Proteomes" id="UP000507470">
    <property type="component" value="Unassembled WGS sequence"/>
</dbReference>
<evidence type="ECO:0000313" key="3">
    <source>
        <dbReference type="Proteomes" id="UP000507470"/>
    </source>
</evidence>
<evidence type="ECO:0000313" key="2">
    <source>
        <dbReference type="EMBL" id="CAC5424340.1"/>
    </source>
</evidence>
<gene>
    <name evidence="2" type="ORF">MCOR_56258</name>
</gene>
<dbReference type="SUPFAM" id="SSF82199">
    <property type="entry name" value="SET domain"/>
    <property type="match status" value="1"/>
</dbReference>
<keyword evidence="3" id="KW-1185">Reference proteome</keyword>
<sequence length="439" mass="51306">MLSFKQTISSLIISIHTGTDAFPKQTGNHCAFLNSFCDTLMPSEDYIKTSVVRQIYLEYVKIQMQSTDSKILDHAKKGFFRQFKIEACKRNFRDRTKPRGYYISINRTIRSRIDKDTSHVPSNPKELCEKIFIDNKIGHGVFAKVNIQQETRVLEYEGQWVSKKIHNEREVMYTKNELPPVDVHDQRRGLVLDGNRNKFGNLFSNDENIARFLNHSRKNPNCKLKMENNLTILVGYFSKYEDTVDITFLIDDEFEPTTSECHIASFIEDIPSGGIGYKLHTDKIMADVMKNCSCDRKCADIISNDFNILKPVQDMRAKYYMTKTGNERTTKLLDLIRTSMCAELDGSLRLHNFMGQLDTCNTDYEKLDLTLGNAAIKKMKDYLTYEENEWWQNFFRNQESVQSNEATWPLSNIDKLHRLEDIQIRNFMFKINVRCRRKS</sequence>
<dbReference type="InterPro" id="IPR001214">
    <property type="entry name" value="SET_dom"/>
</dbReference>